<protein>
    <submittedName>
        <fullName evidence="1">Uncharacterized protein</fullName>
    </submittedName>
</protein>
<evidence type="ECO:0000313" key="1">
    <source>
        <dbReference type="EMBL" id="MBB5084849.1"/>
    </source>
</evidence>
<gene>
    <name evidence="1" type="ORF">HNR40_010360</name>
</gene>
<proteinExistence type="predicted"/>
<organism evidence="1 2">
    <name type="scientific">Nonomuraea endophytica</name>
    <dbReference type="NCBI Taxonomy" id="714136"/>
    <lineage>
        <taxon>Bacteria</taxon>
        <taxon>Bacillati</taxon>
        <taxon>Actinomycetota</taxon>
        <taxon>Actinomycetes</taxon>
        <taxon>Streptosporangiales</taxon>
        <taxon>Streptosporangiaceae</taxon>
        <taxon>Nonomuraea</taxon>
    </lineage>
</organism>
<accession>A0A7W8EMB9</accession>
<reference evidence="1 2" key="1">
    <citation type="submission" date="2020-08" db="EMBL/GenBank/DDBJ databases">
        <title>Genomic Encyclopedia of Type Strains, Phase IV (KMG-IV): sequencing the most valuable type-strain genomes for metagenomic binning, comparative biology and taxonomic classification.</title>
        <authorList>
            <person name="Goeker M."/>
        </authorList>
    </citation>
    <scope>NUCLEOTIDE SEQUENCE [LARGE SCALE GENOMIC DNA]</scope>
    <source>
        <strain evidence="1 2">DSM 45385</strain>
    </source>
</reference>
<dbReference type="EMBL" id="JACHIN010000027">
    <property type="protein sequence ID" value="MBB5084849.1"/>
    <property type="molecule type" value="Genomic_DNA"/>
</dbReference>
<sequence>MGPLALFHDRLQGGGERAHVHVLSV</sequence>
<dbReference type="AlphaFoldDB" id="A0A7W8EMB9"/>
<name>A0A7W8EMB9_9ACTN</name>
<evidence type="ECO:0000313" key="2">
    <source>
        <dbReference type="Proteomes" id="UP000568380"/>
    </source>
</evidence>
<dbReference type="Proteomes" id="UP000568380">
    <property type="component" value="Unassembled WGS sequence"/>
</dbReference>
<keyword evidence="2" id="KW-1185">Reference proteome</keyword>
<comment type="caution">
    <text evidence="1">The sequence shown here is derived from an EMBL/GenBank/DDBJ whole genome shotgun (WGS) entry which is preliminary data.</text>
</comment>